<keyword evidence="2 5" id="KW-0547">Nucleotide-binding</keyword>
<dbReference type="InterPro" id="IPR011009">
    <property type="entry name" value="Kinase-like_dom_sf"/>
</dbReference>
<evidence type="ECO:0000256" key="2">
    <source>
        <dbReference type="ARBA" id="ARBA00022741"/>
    </source>
</evidence>
<evidence type="ECO:0000256" key="6">
    <source>
        <dbReference type="SAM" id="MobiDB-lite"/>
    </source>
</evidence>
<dbReference type="InterPro" id="IPR008271">
    <property type="entry name" value="Ser/Thr_kinase_AS"/>
</dbReference>
<evidence type="ECO:0000259" key="7">
    <source>
        <dbReference type="PROSITE" id="PS50011"/>
    </source>
</evidence>
<dbReference type="CDD" id="cd14014">
    <property type="entry name" value="STKc_PknB_like"/>
    <property type="match status" value="1"/>
</dbReference>
<keyword evidence="1 8" id="KW-0808">Transferase</keyword>
<keyword evidence="4 5" id="KW-0067">ATP-binding</keyword>
<dbReference type="PANTHER" id="PTHR43289:SF34">
    <property type="entry name" value="SERINE_THREONINE-PROTEIN KINASE YBDM-RELATED"/>
    <property type="match status" value="1"/>
</dbReference>
<sequence>MDPLRPGQDPARIGDHVLLGRLGAGGMGQVYLARSPDGGMVALKVIRNEITGHREVLARFRREVATVGAVRSPHTARLVGASLDGEPYWLATEYVPGPTLRQAVGERGSFGARESRALFGALAVALDSVHAHGITHRDLKPQNVILAAGGPRLIDFGIARGPDDTALTRTGAAPGTPGFTAPEVLLRNETSPAADVFALGATMAYVLTGRPPFGDGPAEAVSYRAVHEEIDLPVDAGGDTDGDAELLGLIRACVAKDPADRPGVAEVIARCGGGSGTALPPTRVDDERDERDPVREGGPGPGAVAPSVRRDRWAGAVLALALAAVLGTAAWQGWYEDGTGGGAGGGGAAGAQDPPASRTPAPTPPRERDRNGPGTPTGPGTASSTASDVRWVLSKDPRQARLGAGECDRPPEAGPSGSRSSTSVAYRSGAPSADVSLSFSGDRTYRLVAGVKPPGGKGFGHLSRPVRVGPEPRALAYPRDFPGAPPVTSGNGDWTVVVYRAETDDRAAWTRFGCTGFRAVPAG</sequence>
<dbReference type="PANTHER" id="PTHR43289">
    <property type="entry name" value="MITOGEN-ACTIVATED PROTEIN KINASE KINASE KINASE 20-RELATED"/>
    <property type="match status" value="1"/>
</dbReference>
<feature type="compositionally biased region" description="Low complexity" evidence="6">
    <location>
        <begin position="372"/>
        <end position="387"/>
    </location>
</feature>
<dbReference type="InterPro" id="IPR017441">
    <property type="entry name" value="Protein_kinase_ATP_BS"/>
</dbReference>
<evidence type="ECO:0000256" key="5">
    <source>
        <dbReference type="PROSITE-ProRule" id="PRU10141"/>
    </source>
</evidence>
<comment type="caution">
    <text evidence="8">The sequence shown here is derived from an EMBL/GenBank/DDBJ whole genome shotgun (WGS) entry which is preliminary data.</text>
</comment>
<dbReference type="RefSeq" id="WP_392884718.1">
    <property type="nucleotide sequence ID" value="NZ_JBICZW010000030.1"/>
</dbReference>
<evidence type="ECO:0000256" key="4">
    <source>
        <dbReference type="ARBA" id="ARBA00022840"/>
    </source>
</evidence>
<gene>
    <name evidence="8" type="ORF">ACGFYS_31805</name>
</gene>
<evidence type="ECO:0000256" key="1">
    <source>
        <dbReference type="ARBA" id="ARBA00022679"/>
    </source>
</evidence>
<feature type="region of interest" description="Disordered" evidence="6">
    <location>
        <begin position="270"/>
        <end position="307"/>
    </location>
</feature>
<dbReference type="PROSITE" id="PS50011">
    <property type="entry name" value="PROTEIN_KINASE_DOM"/>
    <property type="match status" value="1"/>
</dbReference>
<dbReference type="PROSITE" id="PS00107">
    <property type="entry name" value="PROTEIN_KINASE_ATP"/>
    <property type="match status" value="1"/>
</dbReference>
<accession>A0ABW7C1D5</accession>
<keyword evidence="3 8" id="KW-0418">Kinase</keyword>
<dbReference type="EMBL" id="JBICZW010000030">
    <property type="protein sequence ID" value="MFG3193515.1"/>
    <property type="molecule type" value="Genomic_DNA"/>
</dbReference>
<dbReference type="Pfam" id="PF00069">
    <property type="entry name" value="Pkinase"/>
    <property type="match status" value="1"/>
</dbReference>
<dbReference type="SUPFAM" id="SSF56112">
    <property type="entry name" value="Protein kinase-like (PK-like)"/>
    <property type="match status" value="1"/>
</dbReference>
<organism evidence="8 9">
    <name type="scientific">Streptomyces omiyaensis</name>
    <dbReference type="NCBI Taxonomy" id="68247"/>
    <lineage>
        <taxon>Bacteria</taxon>
        <taxon>Bacillati</taxon>
        <taxon>Actinomycetota</taxon>
        <taxon>Actinomycetes</taxon>
        <taxon>Kitasatosporales</taxon>
        <taxon>Streptomycetaceae</taxon>
        <taxon>Streptomyces</taxon>
    </lineage>
</organism>
<name>A0ABW7C1D5_9ACTN</name>
<evidence type="ECO:0000313" key="8">
    <source>
        <dbReference type="EMBL" id="MFG3193515.1"/>
    </source>
</evidence>
<dbReference type="EC" id="2.7.11.1" evidence="8"/>
<reference evidence="8 9" key="1">
    <citation type="submission" date="2024-10" db="EMBL/GenBank/DDBJ databases">
        <title>The Natural Products Discovery Center: Release of the First 8490 Sequenced Strains for Exploring Actinobacteria Biosynthetic Diversity.</title>
        <authorList>
            <person name="Kalkreuter E."/>
            <person name="Kautsar S.A."/>
            <person name="Yang D."/>
            <person name="Bader C.D."/>
            <person name="Teijaro C.N."/>
            <person name="Fluegel L."/>
            <person name="Davis C.M."/>
            <person name="Simpson J.R."/>
            <person name="Lauterbach L."/>
            <person name="Steele A.D."/>
            <person name="Gui C."/>
            <person name="Meng S."/>
            <person name="Li G."/>
            <person name="Viehrig K."/>
            <person name="Ye F."/>
            <person name="Su P."/>
            <person name="Kiefer A.F."/>
            <person name="Nichols A."/>
            <person name="Cepeda A.J."/>
            <person name="Yan W."/>
            <person name="Fan B."/>
            <person name="Jiang Y."/>
            <person name="Adhikari A."/>
            <person name="Zheng C.-J."/>
            <person name="Schuster L."/>
            <person name="Cowan T.M."/>
            <person name="Smanski M.J."/>
            <person name="Chevrette M.G."/>
            <person name="De Carvalho L.P.S."/>
            <person name="Shen B."/>
        </authorList>
    </citation>
    <scope>NUCLEOTIDE SEQUENCE [LARGE SCALE GENOMIC DNA]</scope>
    <source>
        <strain evidence="8 9">NPDC048229</strain>
    </source>
</reference>
<dbReference type="Gene3D" id="1.10.510.10">
    <property type="entry name" value="Transferase(Phosphotransferase) domain 1"/>
    <property type="match status" value="1"/>
</dbReference>
<dbReference type="Proteomes" id="UP001604282">
    <property type="component" value="Unassembled WGS sequence"/>
</dbReference>
<proteinExistence type="predicted"/>
<dbReference type="SMART" id="SM00220">
    <property type="entry name" value="S_TKc"/>
    <property type="match status" value="1"/>
</dbReference>
<dbReference type="InterPro" id="IPR000719">
    <property type="entry name" value="Prot_kinase_dom"/>
</dbReference>
<feature type="compositionally biased region" description="Low complexity" evidence="6">
    <location>
        <begin position="350"/>
        <end position="360"/>
    </location>
</feature>
<dbReference type="GO" id="GO:0004674">
    <property type="term" value="F:protein serine/threonine kinase activity"/>
    <property type="evidence" value="ECO:0007669"/>
    <property type="project" value="UniProtKB-EC"/>
</dbReference>
<keyword evidence="9" id="KW-1185">Reference proteome</keyword>
<feature type="binding site" evidence="5">
    <location>
        <position position="44"/>
    </location>
    <ligand>
        <name>ATP</name>
        <dbReference type="ChEBI" id="CHEBI:30616"/>
    </ligand>
</feature>
<feature type="region of interest" description="Disordered" evidence="6">
    <location>
        <begin position="341"/>
        <end position="436"/>
    </location>
</feature>
<feature type="compositionally biased region" description="Basic and acidic residues" evidence="6">
    <location>
        <begin position="283"/>
        <end position="295"/>
    </location>
</feature>
<evidence type="ECO:0000256" key="3">
    <source>
        <dbReference type="ARBA" id="ARBA00022777"/>
    </source>
</evidence>
<protein>
    <submittedName>
        <fullName evidence="8">Serine/threonine-protein kinase</fullName>
        <ecNumber evidence="8">2.7.11.1</ecNumber>
    </submittedName>
</protein>
<dbReference type="PROSITE" id="PS00108">
    <property type="entry name" value="PROTEIN_KINASE_ST"/>
    <property type="match status" value="1"/>
</dbReference>
<evidence type="ECO:0000313" key="9">
    <source>
        <dbReference type="Proteomes" id="UP001604282"/>
    </source>
</evidence>
<feature type="domain" description="Protein kinase" evidence="7">
    <location>
        <begin position="16"/>
        <end position="279"/>
    </location>
</feature>